<sequence>MVRDTSRNASDDPASMKTESLVPTAGRSSYGVFSLVFAASIALALGLVVRRARDEDSLGLPALGCASRDPHCNFHRMAAPENAGGLMAQATLCDAGAANGAPGRHGRRGRSQGRSWWESERAHLLT</sequence>
<dbReference type="AlphaFoldDB" id="A0A1N7SQN6"/>
<evidence type="ECO:0000313" key="4">
    <source>
        <dbReference type="Proteomes" id="UP000195569"/>
    </source>
</evidence>
<name>A0A1N7SQN6_9BURK</name>
<keyword evidence="2" id="KW-0472">Membrane</keyword>
<accession>A0A1N7SQN6</accession>
<comment type="caution">
    <text evidence="3">The sequence shown here is derived from an EMBL/GenBank/DDBJ whole genome shotgun (WGS) entry which is preliminary data.</text>
</comment>
<keyword evidence="2" id="KW-1133">Transmembrane helix</keyword>
<protein>
    <submittedName>
        <fullName evidence="3">Uncharacterized protein</fullName>
    </submittedName>
</protein>
<keyword evidence="2" id="KW-0812">Transmembrane</keyword>
<feature type="compositionally biased region" description="Basic and acidic residues" evidence="1">
    <location>
        <begin position="1"/>
        <end position="10"/>
    </location>
</feature>
<keyword evidence="4" id="KW-1185">Reference proteome</keyword>
<organism evidence="3 4">
    <name type="scientific">Paraburkholderia piptadeniae</name>
    <dbReference type="NCBI Taxonomy" id="1701573"/>
    <lineage>
        <taxon>Bacteria</taxon>
        <taxon>Pseudomonadati</taxon>
        <taxon>Pseudomonadota</taxon>
        <taxon>Betaproteobacteria</taxon>
        <taxon>Burkholderiales</taxon>
        <taxon>Burkholderiaceae</taxon>
        <taxon>Paraburkholderia</taxon>
    </lineage>
</organism>
<reference evidence="3" key="1">
    <citation type="submission" date="2016-12" db="EMBL/GenBank/DDBJ databases">
        <authorList>
            <person name="Moulin L."/>
        </authorList>
    </citation>
    <scope>NUCLEOTIDE SEQUENCE [LARGE SCALE GENOMIC DNA]</scope>
    <source>
        <strain evidence="3">STM 7183</strain>
    </source>
</reference>
<feature type="transmembrane region" description="Helical" evidence="2">
    <location>
        <begin position="30"/>
        <end position="49"/>
    </location>
</feature>
<feature type="compositionally biased region" description="Basic and acidic residues" evidence="1">
    <location>
        <begin position="117"/>
        <end position="126"/>
    </location>
</feature>
<evidence type="ECO:0000256" key="2">
    <source>
        <dbReference type="SAM" id="Phobius"/>
    </source>
</evidence>
<dbReference type="Proteomes" id="UP000195569">
    <property type="component" value="Unassembled WGS sequence"/>
</dbReference>
<feature type="region of interest" description="Disordered" evidence="1">
    <location>
        <begin position="1"/>
        <end position="21"/>
    </location>
</feature>
<proteinExistence type="predicted"/>
<evidence type="ECO:0000256" key="1">
    <source>
        <dbReference type="SAM" id="MobiDB-lite"/>
    </source>
</evidence>
<gene>
    <name evidence="3" type="ORF">BN2476_680031</name>
</gene>
<feature type="region of interest" description="Disordered" evidence="1">
    <location>
        <begin position="98"/>
        <end position="126"/>
    </location>
</feature>
<dbReference type="EMBL" id="CYGY02000068">
    <property type="protein sequence ID" value="SIT49257.1"/>
    <property type="molecule type" value="Genomic_DNA"/>
</dbReference>
<evidence type="ECO:0000313" key="3">
    <source>
        <dbReference type="EMBL" id="SIT49257.1"/>
    </source>
</evidence>